<dbReference type="RefSeq" id="WP_270040530.1">
    <property type="nucleotide sequence ID" value="NZ_JAPDOD010000011.1"/>
</dbReference>
<keyword evidence="1" id="KW-0812">Transmembrane</keyword>
<name>A0A9X3RZV1_9ACTN</name>
<accession>A0A9X3RZV1</accession>
<evidence type="ECO:0000313" key="2">
    <source>
        <dbReference type="EMBL" id="MDA0161325.1"/>
    </source>
</evidence>
<dbReference type="Proteomes" id="UP001149140">
    <property type="component" value="Unassembled WGS sequence"/>
</dbReference>
<keyword evidence="1" id="KW-1133">Transmembrane helix</keyword>
<dbReference type="AlphaFoldDB" id="A0A9X3RZV1"/>
<feature type="transmembrane region" description="Helical" evidence="1">
    <location>
        <begin position="67"/>
        <end position="92"/>
    </location>
</feature>
<sequence>MSEPTPLEDLVVNDRYWLGRGRELTTGSLTFRESAATALTGAVGWFWTVYTVAALVGVALADRDVGLAAGAALAAPALLLLIAYLTATWAALPVDIAFDPRDPLEIRAAHIGAVRALSRRLRITVGLLIVSAVAVAIAVTVTATMSPVTLGTFAARVDNTNTILIGGRFPPNADVQFVVRSSKPVYRAMALRVAGPKGDLDTRVNGVAGGTTYSVTAQWVQDKATYAVTREVKAS</sequence>
<comment type="caution">
    <text evidence="2">The sequence shown here is derived from an EMBL/GenBank/DDBJ whole genome shotgun (WGS) entry which is preliminary data.</text>
</comment>
<feature type="transmembrane region" description="Helical" evidence="1">
    <location>
        <begin position="38"/>
        <end position="61"/>
    </location>
</feature>
<keyword evidence="1" id="KW-0472">Membrane</keyword>
<reference evidence="2" key="1">
    <citation type="submission" date="2022-10" db="EMBL/GenBank/DDBJ databases">
        <title>The WGS of Solirubrobacter ginsenosidimutans DSM 21036.</title>
        <authorList>
            <person name="Jiang Z."/>
        </authorList>
    </citation>
    <scope>NUCLEOTIDE SEQUENCE</scope>
    <source>
        <strain evidence="2">DSM 21036</strain>
    </source>
</reference>
<evidence type="ECO:0000313" key="3">
    <source>
        <dbReference type="Proteomes" id="UP001149140"/>
    </source>
</evidence>
<gene>
    <name evidence="2" type="ORF">OM076_13690</name>
</gene>
<feature type="transmembrane region" description="Helical" evidence="1">
    <location>
        <begin position="125"/>
        <end position="145"/>
    </location>
</feature>
<protein>
    <submittedName>
        <fullName evidence="2">Uncharacterized protein</fullName>
    </submittedName>
</protein>
<organism evidence="2 3">
    <name type="scientific">Solirubrobacter ginsenosidimutans</name>
    <dbReference type="NCBI Taxonomy" id="490573"/>
    <lineage>
        <taxon>Bacteria</taxon>
        <taxon>Bacillati</taxon>
        <taxon>Actinomycetota</taxon>
        <taxon>Thermoleophilia</taxon>
        <taxon>Solirubrobacterales</taxon>
        <taxon>Solirubrobacteraceae</taxon>
        <taxon>Solirubrobacter</taxon>
    </lineage>
</organism>
<evidence type="ECO:0000256" key="1">
    <source>
        <dbReference type="SAM" id="Phobius"/>
    </source>
</evidence>
<proteinExistence type="predicted"/>
<keyword evidence="3" id="KW-1185">Reference proteome</keyword>
<dbReference type="EMBL" id="JAPDOD010000011">
    <property type="protein sequence ID" value="MDA0161325.1"/>
    <property type="molecule type" value="Genomic_DNA"/>
</dbReference>